<evidence type="ECO:0000256" key="5">
    <source>
        <dbReference type="SAM" id="SignalP"/>
    </source>
</evidence>
<dbReference type="InterPro" id="IPR013519">
    <property type="entry name" value="Int_alpha_beta-p"/>
</dbReference>
<reference evidence="6 7" key="1">
    <citation type="journal article" date="2019" name="Int. J. Syst. Evol. Microbiol.">
        <title>The Global Catalogue of Microorganisms (GCM) 10K type strain sequencing project: providing services to taxonomists for standard genome sequencing and annotation.</title>
        <authorList>
            <consortium name="The Broad Institute Genomics Platform"/>
            <consortium name="The Broad Institute Genome Sequencing Center for Infectious Disease"/>
            <person name="Wu L."/>
            <person name="Ma J."/>
        </authorList>
    </citation>
    <scope>NUCLEOTIDE SEQUENCE [LARGE SCALE GENOMIC DNA]</scope>
    <source>
        <strain evidence="6 7">JCM 6305</strain>
    </source>
</reference>
<sequence length="487" mass="48760">MHRRFRTSLAAATTVAVLTGGLVVATAGTAAADGARPTADFNGDGYLDVAVSAPFAYVNGKEAAGQVLVIYGSTQGLTTSSKRTLVSQNSSGVPGSAEIGDIFGHDTAAADFNRDGYTDLAVGAPGEKVDDDVDGGMVTIIWGSASGLSGGTVVPDPAVSSHDRFGYVLEAADFNGDNRADLAIGSSSATIRVYRGGFGKTQGQTGGVYSVRPSILSGGDNGPLNLHSGDVNGDDKADLVVDGFEDDSTEYWNANYYLPGSASGLTKTGEQKLPAGVITDIGDVDSDGFGDIVIGMEFDAEVPGSSPGGKVNIIHGSASGPNGERLTITQNSPGVPGSSETGDAFGAELDLGDVNGDGHLDLAVGAPGESLSGVDYTGAVVVLYGASDGSGITGAGSQFLDQNTAGVPGSNETSDFFGSDVHLADMNGDDRADLTIGVAGENDGNGAVVAMRSDGERIRLSGGVSFSPTLAGISTSGSPFLGVNFAG</sequence>
<dbReference type="InterPro" id="IPR028994">
    <property type="entry name" value="Integrin_alpha_N"/>
</dbReference>
<dbReference type="SMART" id="SM00191">
    <property type="entry name" value="Int_alpha"/>
    <property type="match status" value="6"/>
</dbReference>
<organism evidence="6 7">
    <name type="scientific">Streptomyces macrosporus</name>
    <dbReference type="NCBI Taxonomy" id="44032"/>
    <lineage>
        <taxon>Bacteria</taxon>
        <taxon>Bacillati</taxon>
        <taxon>Actinomycetota</taxon>
        <taxon>Actinomycetes</taxon>
        <taxon>Kitasatosporales</taxon>
        <taxon>Streptomycetaceae</taxon>
        <taxon>Streptomyces</taxon>
    </lineage>
</organism>
<dbReference type="EMBL" id="BAAASZ010000052">
    <property type="protein sequence ID" value="GAA2468375.1"/>
    <property type="molecule type" value="Genomic_DNA"/>
</dbReference>
<name>A0ABN3KP10_9ACTN</name>
<dbReference type="Pfam" id="PF01839">
    <property type="entry name" value="FG-GAP"/>
    <property type="match status" value="4"/>
</dbReference>
<keyword evidence="3" id="KW-0378">Hydrolase</keyword>
<evidence type="ECO:0000256" key="1">
    <source>
        <dbReference type="ARBA" id="ARBA00022729"/>
    </source>
</evidence>
<dbReference type="Pfam" id="PF13517">
    <property type="entry name" value="FG-GAP_3"/>
    <property type="match status" value="1"/>
</dbReference>
<evidence type="ECO:0000313" key="7">
    <source>
        <dbReference type="Proteomes" id="UP001501638"/>
    </source>
</evidence>
<evidence type="ECO:0000256" key="4">
    <source>
        <dbReference type="ARBA" id="ARBA00023180"/>
    </source>
</evidence>
<proteinExistence type="predicted"/>
<dbReference type="PANTHER" id="PTHR23221:SF7">
    <property type="entry name" value="PHOSPHATIDYLINOSITOL-GLYCAN-SPECIFIC PHOSPHOLIPASE D"/>
    <property type="match status" value="1"/>
</dbReference>
<keyword evidence="7" id="KW-1185">Reference proteome</keyword>
<gene>
    <name evidence="6" type="ORF">GCM10010405_61320</name>
</gene>
<evidence type="ECO:0000313" key="6">
    <source>
        <dbReference type="EMBL" id="GAA2468375.1"/>
    </source>
</evidence>
<feature type="chain" id="PRO_5047121230" evidence="5">
    <location>
        <begin position="33"/>
        <end position="487"/>
    </location>
</feature>
<accession>A0ABN3KP10</accession>
<dbReference type="Gene3D" id="2.130.10.130">
    <property type="entry name" value="Integrin alpha, N-terminal"/>
    <property type="match status" value="4"/>
</dbReference>
<keyword evidence="1 5" id="KW-0732">Signal</keyword>
<dbReference type="RefSeq" id="WP_344329380.1">
    <property type="nucleotide sequence ID" value="NZ_BAAASZ010000052.1"/>
</dbReference>
<dbReference type="InterPro" id="IPR013517">
    <property type="entry name" value="FG-GAP"/>
</dbReference>
<keyword evidence="4" id="KW-0325">Glycoprotein</keyword>
<dbReference type="Proteomes" id="UP001501638">
    <property type="component" value="Unassembled WGS sequence"/>
</dbReference>
<comment type="caution">
    <text evidence="6">The sequence shown here is derived from an EMBL/GenBank/DDBJ whole genome shotgun (WGS) entry which is preliminary data.</text>
</comment>
<feature type="signal peptide" evidence="5">
    <location>
        <begin position="1"/>
        <end position="32"/>
    </location>
</feature>
<evidence type="ECO:0000256" key="2">
    <source>
        <dbReference type="ARBA" id="ARBA00022737"/>
    </source>
</evidence>
<keyword evidence="2" id="KW-0677">Repeat</keyword>
<dbReference type="PANTHER" id="PTHR23221">
    <property type="entry name" value="GLYCOSYLPHOSPHATIDYLINOSITOL PHOSPHOLIPASE D"/>
    <property type="match status" value="1"/>
</dbReference>
<dbReference type="PROSITE" id="PS51470">
    <property type="entry name" value="FG_GAP"/>
    <property type="match status" value="3"/>
</dbReference>
<protein>
    <submittedName>
        <fullName evidence="6">FG-GAP-like repeat-containing protein</fullName>
    </submittedName>
</protein>
<dbReference type="SUPFAM" id="SSF69318">
    <property type="entry name" value="Integrin alpha N-terminal domain"/>
    <property type="match status" value="1"/>
</dbReference>
<evidence type="ECO:0000256" key="3">
    <source>
        <dbReference type="ARBA" id="ARBA00022801"/>
    </source>
</evidence>